<evidence type="ECO:0000259" key="1">
    <source>
        <dbReference type="PROSITE" id="PS50011"/>
    </source>
</evidence>
<dbReference type="Proteomes" id="UP000215506">
    <property type="component" value="Unassembled WGS sequence"/>
</dbReference>
<dbReference type="AlphaFoldDB" id="A0A231GUP0"/>
<keyword evidence="2" id="KW-0418">Kinase</keyword>
<evidence type="ECO:0000313" key="2">
    <source>
        <dbReference type="EMBL" id="OXR40344.1"/>
    </source>
</evidence>
<dbReference type="InterPro" id="IPR011009">
    <property type="entry name" value="Kinase-like_dom_sf"/>
</dbReference>
<gene>
    <name evidence="2" type="primary">pknL_2</name>
    <name evidence="2" type="ORF">B7C42_07605</name>
</gene>
<organism evidence="2 3">
    <name type="scientific">Nocardia cerradoensis</name>
    <dbReference type="NCBI Taxonomy" id="85688"/>
    <lineage>
        <taxon>Bacteria</taxon>
        <taxon>Bacillati</taxon>
        <taxon>Actinomycetota</taxon>
        <taxon>Actinomycetes</taxon>
        <taxon>Mycobacteriales</taxon>
        <taxon>Nocardiaceae</taxon>
        <taxon>Nocardia</taxon>
    </lineage>
</organism>
<dbReference type="EMBL" id="NGAF01000034">
    <property type="protein sequence ID" value="OXR40344.1"/>
    <property type="molecule type" value="Genomic_DNA"/>
</dbReference>
<dbReference type="GO" id="GO:0004674">
    <property type="term" value="F:protein serine/threonine kinase activity"/>
    <property type="evidence" value="ECO:0007669"/>
    <property type="project" value="UniProtKB-EC"/>
</dbReference>
<dbReference type="SMART" id="SM00220">
    <property type="entry name" value="S_TKc"/>
    <property type="match status" value="1"/>
</dbReference>
<comment type="caution">
    <text evidence="2">The sequence shown here is derived from an EMBL/GenBank/DDBJ whole genome shotgun (WGS) entry which is preliminary data.</text>
</comment>
<dbReference type="PROSITE" id="PS50011">
    <property type="entry name" value="PROTEIN_KINASE_DOM"/>
    <property type="match status" value="1"/>
</dbReference>
<keyword evidence="3" id="KW-1185">Reference proteome</keyword>
<accession>A0A231GUP0</accession>
<keyword evidence="2" id="KW-0808">Transferase</keyword>
<feature type="domain" description="Protein kinase" evidence="1">
    <location>
        <begin position="21"/>
        <end position="282"/>
    </location>
</feature>
<dbReference type="Gene3D" id="1.10.510.10">
    <property type="entry name" value="Transferase(Phosphotransferase) domain 1"/>
    <property type="match status" value="1"/>
</dbReference>
<dbReference type="Pfam" id="PF00069">
    <property type="entry name" value="Pkinase"/>
    <property type="match status" value="1"/>
</dbReference>
<proteinExistence type="predicted"/>
<sequence>MNLHPLHPATSVTDGLADSGWRIIELLAFTRSSTLILASQDDNEPVVIKAGFGSNHVLAEMDEQDRPAAYGFYWYQQMTPAERVLSREDFRHERELARDCRGATRVVYLIDEGECGGFDWYTMPHYPDGNLRAFTTQNASPAGLGASMTILADVAAGLDELHRRGIVHRDLYQENVLLKNGRGVITDLGAACRIGEARGPRRRGPEVHWPPEYAHSYAEATPGADVYSLAVLAYRILFADLPRLDGPRHLDGLPTTVTDHITAALANNPDARPTMTELHTSFLEGATATP</sequence>
<reference evidence="2 3" key="1">
    <citation type="submission" date="2017-07" db="EMBL/GenBank/DDBJ databases">
        <title>First draft Genome Sequence of Nocardia cerradoensis isolated from human infection.</title>
        <authorList>
            <person name="Carrasco G."/>
        </authorList>
    </citation>
    <scope>NUCLEOTIDE SEQUENCE [LARGE SCALE GENOMIC DNA]</scope>
    <source>
        <strain evidence="2 3">CNM20130759</strain>
    </source>
</reference>
<dbReference type="SUPFAM" id="SSF56112">
    <property type="entry name" value="Protein kinase-like (PK-like)"/>
    <property type="match status" value="1"/>
</dbReference>
<dbReference type="InterPro" id="IPR000719">
    <property type="entry name" value="Prot_kinase_dom"/>
</dbReference>
<dbReference type="GO" id="GO:0005524">
    <property type="term" value="F:ATP binding"/>
    <property type="evidence" value="ECO:0007669"/>
    <property type="project" value="InterPro"/>
</dbReference>
<dbReference type="EC" id="2.7.11.1" evidence="2"/>
<dbReference type="InterPro" id="IPR051681">
    <property type="entry name" value="Ser/Thr_Kinases-Pseudokinases"/>
</dbReference>
<name>A0A231GUP0_9NOCA</name>
<dbReference type="PANTHER" id="PTHR44329">
    <property type="entry name" value="SERINE/THREONINE-PROTEIN KINASE TNNI3K-RELATED"/>
    <property type="match status" value="1"/>
</dbReference>
<dbReference type="RefSeq" id="WP_064909899.1">
    <property type="nucleotide sequence ID" value="NZ_NGAF01000034.1"/>
</dbReference>
<evidence type="ECO:0000313" key="3">
    <source>
        <dbReference type="Proteomes" id="UP000215506"/>
    </source>
</evidence>
<protein>
    <submittedName>
        <fullName evidence="2">Serine/threonine-protein kinase PknL</fullName>
        <ecNumber evidence="2">2.7.11.1</ecNumber>
    </submittedName>
</protein>